<protein>
    <submittedName>
        <fullName evidence="1">Uncharacterized protein</fullName>
    </submittedName>
</protein>
<evidence type="ECO:0000313" key="2">
    <source>
        <dbReference type="Proteomes" id="UP000220828"/>
    </source>
</evidence>
<dbReference type="OrthoDB" id="1367200at2"/>
<organism evidence="1 2">
    <name type="scientific">Flavobacterium branchiophilum</name>
    <dbReference type="NCBI Taxonomy" id="55197"/>
    <lineage>
        <taxon>Bacteria</taxon>
        <taxon>Pseudomonadati</taxon>
        <taxon>Bacteroidota</taxon>
        <taxon>Flavobacteriia</taxon>
        <taxon>Flavobacteriales</taxon>
        <taxon>Flavobacteriaceae</taxon>
        <taxon>Flavobacterium</taxon>
    </lineage>
</organism>
<dbReference type="Proteomes" id="UP000220828">
    <property type="component" value="Unassembled WGS sequence"/>
</dbReference>
<sequence>MKHWSEFLLTRTQATNRLGKFARTLTYEVQEKQIQLEHAKANLDKLELKICNLVADRYSHENDFTNAIEMAKHKAEIYNNEPINSHK</sequence>
<dbReference type="EMBL" id="PCMW01000058">
    <property type="protein sequence ID" value="PDS23557.1"/>
    <property type="molecule type" value="Genomic_DNA"/>
</dbReference>
<comment type="caution">
    <text evidence="1">The sequence shown here is derived from an EMBL/GenBank/DDBJ whole genome shotgun (WGS) entry which is preliminary data.</text>
</comment>
<reference evidence="1 2" key="1">
    <citation type="submission" date="2017-09" db="EMBL/GenBank/DDBJ databases">
        <title>Whole genomes of Flavobacteriaceae.</title>
        <authorList>
            <person name="Stine C."/>
            <person name="Li C."/>
            <person name="Tadesse D."/>
        </authorList>
    </citation>
    <scope>NUCLEOTIDE SEQUENCE [LARGE SCALE GENOMIC DNA]</scope>
    <source>
        <strain evidence="1 2">ATCC 35036</strain>
    </source>
</reference>
<dbReference type="AlphaFoldDB" id="A0A2H3KHG4"/>
<dbReference type="RefSeq" id="WP_097554420.1">
    <property type="nucleotide sequence ID" value="NZ_PCMW01000058.1"/>
</dbReference>
<proteinExistence type="predicted"/>
<name>A0A2H3KHG4_9FLAO</name>
<accession>A0A2H3KHG4</accession>
<gene>
    <name evidence="1" type="ORF">B0A77_10655</name>
</gene>
<evidence type="ECO:0000313" key="1">
    <source>
        <dbReference type="EMBL" id="PDS23557.1"/>
    </source>
</evidence>